<organism evidence="4 5">
    <name type="scientific">Ridgeia piscesae</name>
    <name type="common">Tubeworm</name>
    <dbReference type="NCBI Taxonomy" id="27915"/>
    <lineage>
        <taxon>Eukaryota</taxon>
        <taxon>Metazoa</taxon>
        <taxon>Spiralia</taxon>
        <taxon>Lophotrochozoa</taxon>
        <taxon>Annelida</taxon>
        <taxon>Polychaeta</taxon>
        <taxon>Sedentaria</taxon>
        <taxon>Canalipalpata</taxon>
        <taxon>Sabellida</taxon>
        <taxon>Siboglinidae</taxon>
        <taxon>Ridgeia</taxon>
    </lineage>
</organism>
<feature type="compositionally biased region" description="Basic and acidic residues" evidence="3">
    <location>
        <begin position="1"/>
        <end position="12"/>
    </location>
</feature>
<evidence type="ECO:0000256" key="2">
    <source>
        <dbReference type="ARBA" id="ARBA00022703"/>
    </source>
</evidence>
<feature type="region of interest" description="Disordered" evidence="3">
    <location>
        <begin position="229"/>
        <end position="304"/>
    </location>
</feature>
<dbReference type="PANTHER" id="PTHR14965:SF7">
    <property type="match status" value="1"/>
</dbReference>
<gene>
    <name evidence="4" type="ORF">NP493_231g01029</name>
</gene>
<dbReference type="PANTHER" id="PTHR14965">
    <property type="entry name" value="SI:CH73-248E21.1"/>
    <property type="match status" value="1"/>
</dbReference>
<keyword evidence="2" id="KW-0053">Apoptosis</keyword>
<keyword evidence="5" id="KW-1185">Reference proteome</keyword>
<feature type="compositionally biased region" description="Basic and acidic residues" evidence="3">
    <location>
        <begin position="234"/>
        <end position="255"/>
    </location>
</feature>
<evidence type="ECO:0000313" key="4">
    <source>
        <dbReference type="EMBL" id="KAK2185531.1"/>
    </source>
</evidence>
<evidence type="ECO:0000313" key="5">
    <source>
        <dbReference type="Proteomes" id="UP001209878"/>
    </source>
</evidence>
<dbReference type="SUPFAM" id="SSF56854">
    <property type="entry name" value="Bcl-2 inhibitors of programmed cell death"/>
    <property type="match status" value="1"/>
</dbReference>
<dbReference type="GO" id="GO:0006915">
    <property type="term" value="P:apoptotic process"/>
    <property type="evidence" value="ECO:0007669"/>
    <property type="project" value="UniProtKB-KW"/>
</dbReference>
<sequence length="735" mass="81616">MLEVARQTRTDDSGGTSSSHDTPPPPCPPTITIEGATEEGGVVSGGRPDGDRPRRRSTVLGVTQEARIVLEQFLKRSLSQNDASPYQHDHQAIMEVIEEHPDTGILRSDSYQQAALTDKLVERGGQTGDSEEPAYVYPHQLVYTTNSISSEGSYGMSLKSGATSRSPSDKITLAVHPPKVKAKGKKTTRFDASSSSSTEDYEYVDNELLTRKKKSFFRWASERLRQSFRRKKERGGDLESPKDEVAMPMPFEEKPSKKKKKGRLAAALSLKRNASERSKSSSTPNEMVSDSRTYTKEAHVRPSGGEVVTLHAEDLEQMGDERRKKSPVPWKHGKRKEGHLMDDGGNRDRGVFENFLRQIRKGSMRLRRKGSKEHQRSKSADNLTMRQLTKDDEKVLRRFVDTRHYREVGYDSDKTDLRSFHDPAGQDMGCDQIFKPVGLGPLPPTPPQAPASTGCSRRQGHHSLREKMHLDGLVPCRPTLCRDESDDYAELDDVVGAGMGAEGTRTESDGFDEADGGAYPKLSRTFMGNTNKPFNERTEKEKDELYERIAEQLSTIADQYNLDSPNSPDNVSSSDGALETVAPPLLDAAAAGAAGERWKSRVKSSSLEKKLGALLRAHGDSANKNMTDAGPVIAELVRNASYSKFKQIVNENIGNEPGWQQIAMMFRLTQTSVQLAGMGTAVALQIKEMTLQYFEDKFASWIVGQGGWVSGQKDTREQVHQIRRTYISYGTTKII</sequence>
<dbReference type="GO" id="GO:2001236">
    <property type="term" value="P:regulation of extrinsic apoptotic signaling pathway"/>
    <property type="evidence" value="ECO:0007669"/>
    <property type="project" value="TreeGrafter"/>
</dbReference>
<feature type="region of interest" description="Disordered" evidence="3">
    <location>
        <begin position="499"/>
        <end position="540"/>
    </location>
</feature>
<feature type="compositionally biased region" description="Polar residues" evidence="3">
    <location>
        <begin position="280"/>
        <end position="292"/>
    </location>
</feature>
<evidence type="ECO:0000256" key="1">
    <source>
        <dbReference type="ARBA" id="ARBA00022553"/>
    </source>
</evidence>
<reference evidence="4" key="1">
    <citation type="journal article" date="2023" name="Mol. Biol. Evol.">
        <title>Third-Generation Sequencing Reveals the Adaptive Role of the Epigenome in Three Deep-Sea Polychaetes.</title>
        <authorList>
            <person name="Perez M."/>
            <person name="Aroh O."/>
            <person name="Sun Y."/>
            <person name="Lan Y."/>
            <person name="Juniper S.K."/>
            <person name="Young C.R."/>
            <person name="Angers B."/>
            <person name="Qian P.Y."/>
        </authorList>
    </citation>
    <scope>NUCLEOTIDE SEQUENCE</scope>
    <source>
        <strain evidence="4">R07B-5</strain>
    </source>
</reference>
<dbReference type="Proteomes" id="UP001209878">
    <property type="component" value="Unassembled WGS sequence"/>
</dbReference>
<comment type="caution">
    <text evidence="4">The sequence shown here is derived from an EMBL/GenBank/DDBJ whole genome shotgun (WGS) entry which is preliminary data.</text>
</comment>
<keyword evidence="1" id="KW-0597">Phosphoprotein</keyword>
<proteinExistence type="predicted"/>
<dbReference type="InterPro" id="IPR036834">
    <property type="entry name" value="Bcl-2-like_sf"/>
</dbReference>
<accession>A0AAD9P014</accession>
<feature type="region of interest" description="Disordered" evidence="3">
    <location>
        <begin position="1"/>
        <end position="57"/>
    </location>
</feature>
<name>A0AAD9P014_RIDPI</name>
<protein>
    <submittedName>
        <fullName evidence="4">Uncharacterized protein</fullName>
    </submittedName>
</protein>
<evidence type="ECO:0000256" key="3">
    <source>
        <dbReference type="SAM" id="MobiDB-lite"/>
    </source>
</evidence>
<feature type="region of interest" description="Disordered" evidence="3">
    <location>
        <begin position="317"/>
        <end position="346"/>
    </location>
</feature>
<dbReference type="Gene3D" id="1.10.437.10">
    <property type="entry name" value="Blc2-like"/>
    <property type="match status" value="1"/>
</dbReference>
<dbReference type="AlphaFoldDB" id="A0AAD9P014"/>
<dbReference type="EMBL" id="JAODUO010000231">
    <property type="protein sequence ID" value="KAK2185531.1"/>
    <property type="molecule type" value="Genomic_DNA"/>
</dbReference>